<sequence length="65" mass="7730">MLRQSKHYAVKNKVTRKIITLLINQLSYSELSIIYSTEKERGAREYFLQPVHRQMNRLKSGQFTS</sequence>
<keyword evidence="2" id="KW-1185">Reference proteome</keyword>
<evidence type="ECO:0000313" key="1">
    <source>
        <dbReference type="EMBL" id="RKF70083.1"/>
    </source>
</evidence>
<protein>
    <submittedName>
        <fullName evidence="1">Uncharacterized protein</fullName>
    </submittedName>
</protein>
<organism evidence="1 2">
    <name type="scientific">Rahnella variigena</name>
    <dbReference type="NCBI Taxonomy" id="574964"/>
    <lineage>
        <taxon>Bacteria</taxon>
        <taxon>Pseudomonadati</taxon>
        <taxon>Pseudomonadota</taxon>
        <taxon>Gammaproteobacteria</taxon>
        <taxon>Enterobacterales</taxon>
        <taxon>Yersiniaceae</taxon>
        <taxon>Rahnella</taxon>
    </lineage>
</organism>
<proteinExistence type="predicted"/>
<evidence type="ECO:0000313" key="2">
    <source>
        <dbReference type="Proteomes" id="UP000284853"/>
    </source>
</evidence>
<dbReference type="Proteomes" id="UP000284853">
    <property type="component" value="Unassembled WGS sequence"/>
</dbReference>
<reference evidence="1 2" key="1">
    <citation type="submission" date="2017-08" db="EMBL/GenBank/DDBJ databases">
        <title>Comparative genomics of bacteria isolated from necrotic lesions of AOD affected trees.</title>
        <authorList>
            <person name="Doonan J."/>
            <person name="Denman S."/>
            <person name="Mcdonald J.E."/>
        </authorList>
    </citation>
    <scope>NUCLEOTIDE SEQUENCE [LARGE SCALE GENOMIC DNA]</scope>
    <source>
        <strain evidence="1 2">CIP 105588</strain>
    </source>
</reference>
<comment type="caution">
    <text evidence="1">The sequence shown here is derived from an EMBL/GenBank/DDBJ whole genome shotgun (WGS) entry which is preliminary data.</text>
</comment>
<gene>
    <name evidence="1" type="ORF">CKQ54_17605</name>
</gene>
<accession>A0ABX9PZP3</accession>
<dbReference type="EMBL" id="NSDJ01000001">
    <property type="protein sequence ID" value="RKF70083.1"/>
    <property type="molecule type" value="Genomic_DNA"/>
</dbReference>
<name>A0ABX9PZP3_9GAMM</name>